<feature type="binding site" evidence="5">
    <location>
        <position position="123"/>
    </location>
    <ligand>
        <name>substrate</name>
    </ligand>
</feature>
<evidence type="ECO:0000256" key="2">
    <source>
        <dbReference type="ARBA" id="ARBA00022964"/>
    </source>
</evidence>
<dbReference type="GO" id="GO:0008168">
    <property type="term" value="F:methyltransferase activity"/>
    <property type="evidence" value="ECO:0007669"/>
    <property type="project" value="UniProtKB-KW"/>
</dbReference>
<dbReference type="GO" id="GO:0032259">
    <property type="term" value="P:methylation"/>
    <property type="evidence" value="ECO:0007669"/>
    <property type="project" value="UniProtKB-KW"/>
</dbReference>
<dbReference type="PANTHER" id="PTHR16557">
    <property type="entry name" value="ALKYLATED DNA REPAIR PROTEIN ALKB-RELATED"/>
    <property type="match status" value="1"/>
</dbReference>
<feature type="binding site" evidence="5">
    <location>
        <position position="62"/>
    </location>
    <ligand>
        <name>substrate</name>
    </ligand>
</feature>
<dbReference type="InterPro" id="IPR037151">
    <property type="entry name" value="AlkB-like_sf"/>
</dbReference>
<keyword evidence="2" id="KW-0223">Dioxygenase</keyword>
<feature type="binding site" evidence="5">
    <location>
        <position position="149"/>
    </location>
    <ligand>
        <name>substrate</name>
    </ligand>
</feature>
<gene>
    <name evidence="8" type="ORF">SAMN05444398_106104</name>
</gene>
<evidence type="ECO:0000313" key="9">
    <source>
        <dbReference type="Proteomes" id="UP000183974"/>
    </source>
</evidence>
<keyword evidence="1 6" id="KW-0479">Metal-binding</keyword>
<dbReference type="GO" id="GO:0005737">
    <property type="term" value="C:cytoplasm"/>
    <property type="evidence" value="ECO:0007669"/>
    <property type="project" value="TreeGrafter"/>
</dbReference>
<dbReference type="GO" id="GO:0008198">
    <property type="term" value="F:ferrous iron binding"/>
    <property type="evidence" value="ECO:0007669"/>
    <property type="project" value="TreeGrafter"/>
</dbReference>
<feature type="domain" description="Fe2OG dioxygenase" evidence="7">
    <location>
        <begin position="101"/>
        <end position="202"/>
    </location>
</feature>
<keyword evidence="9" id="KW-1185">Reference proteome</keyword>
<evidence type="ECO:0000256" key="6">
    <source>
        <dbReference type="PIRSR" id="PIRSR604574-2"/>
    </source>
</evidence>
<sequence>MAGTVLNIRGVEIHKGYLAPDAQARLVEDLRGVVRAAAFARPVTPGGRRMSVRMTSAGRYGWVTDRSGYRYEPCQADDSPWPAIPQAVLDIWADLVGDRRGPDCCLVNYYDESAKMGMHQDRDESDFSWPVLSVSLGASALFRIGNTTRGGRTESTWLESGDVLVMGGEARLIYHGIDRIRVGSSTLLPRGGRINLTLRVVD</sequence>
<dbReference type="Gene3D" id="2.60.120.590">
    <property type="entry name" value="Alpha-ketoglutarate-dependent dioxygenase AlkB-like"/>
    <property type="match status" value="1"/>
</dbReference>
<dbReference type="GO" id="GO:0035515">
    <property type="term" value="F:oxidative RNA demethylase activity"/>
    <property type="evidence" value="ECO:0007669"/>
    <property type="project" value="TreeGrafter"/>
</dbReference>
<feature type="binding site" evidence="6">
    <location>
        <position position="119"/>
    </location>
    <ligand>
        <name>Fe cation</name>
        <dbReference type="ChEBI" id="CHEBI:24875"/>
        <note>catalytic</note>
    </ligand>
</feature>
<dbReference type="RefSeq" id="WP_073035025.1">
    <property type="nucleotide sequence ID" value="NZ_BMLR01000006.1"/>
</dbReference>
<feature type="binding site" evidence="6">
    <location>
        <position position="121"/>
    </location>
    <ligand>
        <name>Fe cation</name>
        <dbReference type="ChEBI" id="CHEBI:24875"/>
        <note>catalytic</note>
    </ligand>
</feature>
<evidence type="ECO:0000313" key="8">
    <source>
        <dbReference type="EMBL" id="SHL84438.1"/>
    </source>
</evidence>
<evidence type="ECO:0000256" key="3">
    <source>
        <dbReference type="ARBA" id="ARBA00023002"/>
    </source>
</evidence>
<keyword evidence="3" id="KW-0560">Oxidoreductase</keyword>
<feature type="binding site" evidence="6">
    <location>
        <position position="175"/>
    </location>
    <ligand>
        <name>Fe cation</name>
        <dbReference type="ChEBI" id="CHEBI:24875"/>
        <note>catalytic</note>
    </ligand>
</feature>
<feature type="binding site" evidence="5">
    <location>
        <begin position="108"/>
        <end position="110"/>
    </location>
    <ligand>
        <name>2-oxoglutarate</name>
        <dbReference type="ChEBI" id="CHEBI:16810"/>
    </ligand>
</feature>
<accession>A0A1M7DYJ9</accession>
<evidence type="ECO:0000256" key="4">
    <source>
        <dbReference type="ARBA" id="ARBA00023004"/>
    </source>
</evidence>
<name>A0A1M7DYJ9_9RHOB</name>
<comment type="cofactor">
    <cofactor evidence="6">
        <name>Fe(2+)</name>
        <dbReference type="ChEBI" id="CHEBI:29033"/>
    </cofactor>
    <text evidence="6">Binds 1 Fe(2+) ion per subunit.</text>
</comment>
<keyword evidence="4 6" id="KW-0408">Iron</keyword>
<dbReference type="Pfam" id="PF13532">
    <property type="entry name" value="2OG-FeII_Oxy_2"/>
    <property type="match status" value="1"/>
</dbReference>
<dbReference type="InterPro" id="IPR004574">
    <property type="entry name" value="Alkb"/>
</dbReference>
<dbReference type="PANTHER" id="PTHR16557:SF2">
    <property type="entry name" value="NUCLEIC ACID DIOXYGENASE ALKBH1"/>
    <property type="match status" value="1"/>
</dbReference>
<organism evidence="8 9">
    <name type="scientific">Roseovarius pacificus</name>
    <dbReference type="NCBI Taxonomy" id="337701"/>
    <lineage>
        <taxon>Bacteria</taxon>
        <taxon>Pseudomonadati</taxon>
        <taxon>Pseudomonadota</taxon>
        <taxon>Alphaproteobacteria</taxon>
        <taxon>Rhodobacterales</taxon>
        <taxon>Roseobacteraceae</taxon>
        <taxon>Roseovarius</taxon>
    </lineage>
</organism>
<dbReference type="SUPFAM" id="SSF51197">
    <property type="entry name" value="Clavaminate synthase-like"/>
    <property type="match status" value="1"/>
</dbReference>
<dbReference type="InterPro" id="IPR005123">
    <property type="entry name" value="Oxoglu/Fe-dep_dioxygenase_dom"/>
</dbReference>
<feature type="binding site" evidence="5">
    <location>
        <begin position="69"/>
        <end position="71"/>
    </location>
    <ligand>
        <name>substrate</name>
    </ligand>
</feature>
<dbReference type="EMBL" id="FRBR01000006">
    <property type="protein sequence ID" value="SHL84438.1"/>
    <property type="molecule type" value="Genomic_DNA"/>
</dbReference>
<dbReference type="GO" id="GO:0035516">
    <property type="term" value="F:broad specificity oxidative DNA demethylase activity"/>
    <property type="evidence" value="ECO:0007669"/>
    <property type="project" value="TreeGrafter"/>
</dbReference>
<evidence type="ECO:0000256" key="5">
    <source>
        <dbReference type="PIRSR" id="PIRSR604574-1"/>
    </source>
</evidence>
<dbReference type="OrthoDB" id="9796932at2"/>
<dbReference type="STRING" id="337701.SAMN05444398_106104"/>
<evidence type="ECO:0000259" key="7">
    <source>
        <dbReference type="PROSITE" id="PS51471"/>
    </source>
</evidence>
<keyword evidence="8" id="KW-0808">Transferase</keyword>
<proteinExistence type="predicted"/>
<dbReference type="PROSITE" id="PS51471">
    <property type="entry name" value="FE2OG_OXY"/>
    <property type="match status" value="1"/>
</dbReference>
<dbReference type="InterPro" id="IPR027450">
    <property type="entry name" value="AlkB-like"/>
</dbReference>
<reference evidence="8 9" key="1">
    <citation type="submission" date="2016-11" db="EMBL/GenBank/DDBJ databases">
        <authorList>
            <person name="Jaros S."/>
            <person name="Januszkiewicz K."/>
            <person name="Wedrychowicz H."/>
        </authorList>
    </citation>
    <scope>NUCLEOTIDE SEQUENCE [LARGE SCALE GENOMIC DNA]</scope>
    <source>
        <strain evidence="8 9">DSM 29589</strain>
    </source>
</reference>
<evidence type="ECO:0000256" key="1">
    <source>
        <dbReference type="ARBA" id="ARBA00022723"/>
    </source>
</evidence>
<feature type="binding site" evidence="5">
    <location>
        <begin position="193"/>
        <end position="199"/>
    </location>
    <ligand>
        <name>2-oxoglutarate</name>
        <dbReference type="ChEBI" id="CHEBI:16810"/>
    </ligand>
</feature>
<dbReference type="GO" id="GO:0035513">
    <property type="term" value="P:oxidative RNA demethylation"/>
    <property type="evidence" value="ECO:0007669"/>
    <property type="project" value="TreeGrafter"/>
</dbReference>
<dbReference type="Proteomes" id="UP000183974">
    <property type="component" value="Unassembled WGS sequence"/>
</dbReference>
<protein>
    <submittedName>
        <fullName evidence="8">Alkylated DNA repair protein (DNA oxidative demethylase)</fullName>
    </submittedName>
</protein>
<dbReference type="AlphaFoldDB" id="A0A1M7DYJ9"/>
<keyword evidence="8" id="KW-0489">Methyltransferase</keyword>